<reference evidence="1 2" key="1">
    <citation type="submission" date="2020-08" db="EMBL/GenBank/DDBJ databases">
        <title>Genome sequence of Rhizobiales bacterium strain IZ6.</title>
        <authorList>
            <person name="Nakai R."/>
            <person name="Naganuma T."/>
        </authorList>
    </citation>
    <scope>NUCLEOTIDE SEQUENCE [LARGE SCALE GENOMIC DNA]</scope>
    <source>
        <strain evidence="1 2">IZ6</strain>
    </source>
</reference>
<dbReference type="EMBL" id="AP023361">
    <property type="protein sequence ID" value="BCJ89777.1"/>
    <property type="molecule type" value="Genomic_DNA"/>
</dbReference>
<dbReference type="Proteomes" id="UP000515317">
    <property type="component" value="Chromosome"/>
</dbReference>
<dbReference type="NCBIfam" id="TIGR03223">
    <property type="entry name" value="Phn_opern_protn"/>
    <property type="match status" value="1"/>
</dbReference>
<accession>A0A6S6QPC8</accession>
<dbReference type="Pfam" id="PF06299">
    <property type="entry name" value="DUF1045"/>
    <property type="match status" value="1"/>
</dbReference>
<name>A0A6S6QPC8_9HYPH</name>
<evidence type="ECO:0000313" key="1">
    <source>
        <dbReference type="EMBL" id="BCJ89777.1"/>
    </source>
</evidence>
<evidence type="ECO:0008006" key="3">
    <source>
        <dbReference type="Google" id="ProtNLM"/>
    </source>
</evidence>
<proteinExistence type="predicted"/>
<organism evidence="1 2">
    <name type="scientific">Terrihabitans soli</name>
    <dbReference type="NCBI Taxonomy" id="708113"/>
    <lineage>
        <taxon>Bacteria</taxon>
        <taxon>Pseudomonadati</taxon>
        <taxon>Pseudomonadota</taxon>
        <taxon>Alphaproteobacteria</taxon>
        <taxon>Hyphomicrobiales</taxon>
        <taxon>Terrihabitans</taxon>
    </lineage>
</organism>
<dbReference type="PIRSF" id="PIRSF033328">
    <property type="entry name" value="Phest_Mll4975"/>
    <property type="match status" value="1"/>
</dbReference>
<sequence length="233" mass="25897">MARYAIYYAPERASLLWRFGSSVLGADPESGQTVPQIVPDGFLPDDWQSFTASPRRYGFHATLKAPFELAPGKTEQDLFAAFRAFAGRQIAFSAPALEPVLYGDYVTLQEKTPDPRLQALAGLCVREFDAFRAPLSDKDRARRKPQGLSAREREHLENWGYPYVFEDFVFHMTLAGPLPENRGQDASTALSAAYDKAVKDEDFSVRSLSIFVEPGPGEPFKLALRAPFVAKAS</sequence>
<dbReference type="KEGG" id="tso:IZ6_05120"/>
<dbReference type="AlphaFoldDB" id="A0A6S6QPC8"/>
<gene>
    <name evidence="1" type="ORF">IZ6_05120</name>
</gene>
<dbReference type="RefSeq" id="WP_222876460.1">
    <property type="nucleotide sequence ID" value="NZ_AP023361.1"/>
</dbReference>
<dbReference type="InterPro" id="IPR009389">
    <property type="entry name" value="DUF1045"/>
</dbReference>
<evidence type="ECO:0000313" key="2">
    <source>
        <dbReference type="Proteomes" id="UP000515317"/>
    </source>
</evidence>
<protein>
    <recommendedName>
        <fullName evidence="3">DUF1045 domain-containing protein</fullName>
    </recommendedName>
</protein>
<keyword evidence="2" id="KW-1185">Reference proteome</keyword>